<evidence type="ECO:0000256" key="2">
    <source>
        <dbReference type="ARBA" id="ARBA00023014"/>
    </source>
</evidence>
<proteinExistence type="predicted"/>
<feature type="domain" description="2Fe-2S ferredoxin-type" evidence="4">
    <location>
        <begin position="155"/>
        <end position="260"/>
    </location>
</feature>
<dbReference type="SUPFAM" id="SSF54292">
    <property type="entry name" value="2Fe-2S ferredoxin-like"/>
    <property type="match status" value="1"/>
</dbReference>
<evidence type="ECO:0000256" key="3">
    <source>
        <dbReference type="SAM" id="MobiDB-lite"/>
    </source>
</evidence>
<reference evidence="5 6" key="1">
    <citation type="journal article" date="2012" name="Genome Biol.">
        <title>Genome and low-iron response of an oceanic diatom adapted to chronic iron limitation.</title>
        <authorList>
            <person name="Lommer M."/>
            <person name="Specht M."/>
            <person name="Roy A.S."/>
            <person name="Kraemer L."/>
            <person name="Andreson R."/>
            <person name="Gutowska M.A."/>
            <person name="Wolf J."/>
            <person name="Bergner S.V."/>
            <person name="Schilhabel M.B."/>
            <person name="Klostermeier U.C."/>
            <person name="Beiko R.G."/>
            <person name="Rosenstiel P."/>
            <person name="Hippler M."/>
            <person name="Laroche J."/>
        </authorList>
    </citation>
    <scope>NUCLEOTIDE SEQUENCE [LARGE SCALE GENOMIC DNA]</scope>
    <source>
        <strain evidence="5 6">CCMP1005</strain>
    </source>
</reference>
<feature type="region of interest" description="Disordered" evidence="3">
    <location>
        <begin position="1"/>
        <end position="38"/>
    </location>
</feature>
<accession>K0RAN8</accession>
<keyword evidence="2" id="KW-0411">Iron-sulfur</keyword>
<feature type="compositionally biased region" description="Pro residues" evidence="3">
    <location>
        <begin position="1"/>
        <end position="11"/>
    </location>
</feature>
<feature type="non-terminal residue" evidence="5">
    <location>
        <position position="1"/>
    </location>
</feature>
<keyword evidence="1" id="KW-0408">Iron</keyword>
<dbReference type="AlphaFoldDB" id="K0RAN8"/>
<dbReference type="GO" id="GO:0051537">
    <property type="term" value="F:2 iron, 2 sulfur cluster binding"/>
    <property type="evidence" value="ECO:0007669"/>
    <property type="project" value="UniProtKB-KW"/>
</dbReference>
<dbReference type="InterPro" id="IPR012675">
    <property type="entry name" value="Beta-grasp_dom_sf"/>
</dbReference>
<dbReference type="eggNOG" id="ENOG502S5MT">
    <property type="taxonomic scope" value="Eukaryota"/>
</dbReference>
<organism evidence="5 6">
    <name type="scientific">Thalassiosira oceanica</name>
    <name type="common">Marine diatom</name>
    <dbReference type="NCBI Taxonomy" id="159749"/>
    <lineage>
        <taxon>Eukaryota</taxon>
        <taxon>Sar</taxon>
        <taxon>Stramenopiles</taxon>
        <taxon>Ochrophyta</taxon>
        <taxon>Bacillariophyta</taxon>
        <taxon>Coscinodiscophyceae</taxon>
        <taxon>Thalassiosirophycidae</taxon>
        <taxon>Thalassiosirales</taxon>
        <taxon>Thalassiosiraceae</taxon>
        <taxon>Thalassiosira</taxon>
    </lineage>
</organism>
<protein>
    <recommendedName>
        <fullName evidence="4">2Fe-2S ferredoxin-type domain-containing protein</fullName>
    </recommendedName>
</protein>
<dbReference type="OMA" id="VTRWTNC"/>
<dbReference type="Pfam" id="PF00111">
    <property type="entry name" value="Fer2"/>
    <property type="match status" value="1"/>
</dbReference>
<keyword evidence="1" id="KW-0001">2Fe-2S</keyword>
<evidence type="ECO:0000256" key="1">
    <source>
        <dbReference type="ARBA" id="ARBA00022714"/>
    </source>
</evidence>
<evidence type="ECO:0000313" key="6">
    <source>
        <dbReference type="Proteomes" id="UP000266841"/>
    </source>
</evidence>
<dbReference type="PROSITE" id="PS51085">
    <property type="entry name" value="2FE2S_FER_2"/>
    <property type="match status" value="1"/>
</dbReference>
<evidence type="ECO:0000259" key="4">
    <source>
        <dbReference type="PROSITE" id="PS51085"/>
    </source>
</evidence>
<dbReference type="Gene3D" id="3.10.20.30">
    <property type="match status" value="1"/>
</dbReference>
<comment type="caution">
    <text evidence="5">The sequence shown here is derived from an EMBL/GenBank/DDBJ whole genome shotgun (WGS) entry which is preliminary data.</text>
</comment>
<dbReference type="InterPro" id="IPR036010">
    <property type="entry name" value="2Fe-2S_ferredoxin-like_sf"/>
</dbReference>
<dbReference type="OrthoDB" id="5987010at2759"/>
<keyword evidence="1" id="KW-0479">Metal-binding</keyword>
<gene>
    <name evidence="5" type="ORF">THAOC_30796</name>
</gene>
<dbReference type="CDD" id="cd00207">
    <property type="entry name" value="fer2"/>
    <property type="match status" value="1"/>
</dbReference>
<dbReference type="Proteomes" id="UP000266841">
    <property type="component" value="Unassembled WGS sequence"/>
</dbReference>
<name>K0RAN8_THAOC</name>
<dbReference type="InterPro" id="IPR001041">
    <property type="entry name" value="2Fe-2S_ferredoxin-type"/>
</dbReference>
<sequence length="267" mass="29085">ATLDRPVPPGRRTPVIPYLASSTSDDDDDDDDAGEQPIDVSTDTRLRRVRISRATGIEWGTDLSFSFVYVRDMDPAGSASISGEIEVGDQLCELRPVAEGGEATNLIGAPFDQVMNAFAGLDRKVTTLDLVFFRGTKDELKDACSGDSNAEPEIITITVVQNKGAKDETTRYIQAMAGANVRQTLVDNGINVYQSVTRWTNCKGKQLCGTCIVNVKEGGADTNRKSIDESSTLRENPESYRLSCVTFAYGDVTVETFPPIKAAQWTR</sequence>
<keyword evidence="6" id="KW-1185">Reference proteome</keyword>
<dbReference type="EMBL" id="AGNL01044078">
    <property type="protein sequence ID" value="EJK50260.1"/>
    <property type="molecule type" value="Genomic_DNA"/>
</dbReference>
<feature type="compositionally biased region" description="Acidic residues" evidence="3">
    <location>
        <begin position="24"/>
        <end position="34"/>
    </location>
</feature>
<evidence type="ECO:0000313" key="5">
    <source>
        <dbReference type="EMBL" id="EJK50260.1"/>
    </source>
</evidence>